<reference evidence="3" key="1">
    <citation type="submission" date="2019-06" db="EMBL/GenBank/DDBJ databases">
        <title>Co-occurence of chitin degradation, pigmentation and bioactivity in marine Pseudoalteromonas.</title>
        <authorList>
            <person name="Sonnenschein E.C."/>
            <person name="Bech P.K."/>
        </authorList>
    </citation>
    <scope>NUCLEOTIDE SEQUENCE [LARGE SCALE GENOMIC DNA]</scope>
    <source>
        <strain evidence="3">S3895</strain>
    </source>
</reference>
<evidence type="ECO:0000259" key="1">
    <source>
        <dbReference type="Pfam" id="PF01609"/>
    </source>
</evidence>
<dbReference type="Proteomes" id="UP000307164">
    <property type="component" value="Unassembled WGS sequence"/>
</dbReference>
<dbReference type="PANTHER" id="PTHR30298">
    <property type="entry name" value="H REPEAT-ASSOCIATED PREDICTED TRANSPOSASE"/>
    <property type="match status" value="1"/>
</dbReference>
<dbReference type="RefSeq" id="WP_138676872.1">
    <property type="nucleotide sequence ID" value="NZ_PNBW01000192.1"/>
</dbReference>
<dbReference type="InterPro" id="IPR051698">
    <property type="entry name" value="Transposase_11-like"/>
</dbReference>
<gene>
    <name evidence="2" type="ORF">CWC20_21050</name>
</gene>
<dbReference type="InterPro" id="IPR002559">
    <property type="entry name" value="Transposase_11"/>
</dbReference>
<feature type="non-terminal residue" evidence="2">
    <location>
        <position position="1"/>
    </location>
</feature>
<protein>
    <submittedName>
        <fullName evidence="2">ISAs1 family transposase</fullName>
    </submittedName>
</protein>
<dbReference type="NCBIfam" id="NF033564">
    <property type="entry name" value="transpos_ISAs1"/>
    <property type="match status" value="1"/>
</dbReference>
<dbReference type="Pfam" id="PF01609">
    <property type="entry name" value="DDE_Tnp_1"/>
    <property type="match status" value="1"/>
</dbReference>
<keyword evidence="3" id="KW-1185">Reference proteome</keyword>
<dbReference type="InterPro" id="IPR047647">
    <property type="entry name" value="ISAs1_transpos"/>
</dbReference>
<proteinExistence type="predicted"/>
<name>A0ABY2VRX3_9GAMM</name>
<comment type="caution">
    <text evidence="2">The sequence shown here is derived from an EMBL/GenBank/DDBJ whole genome shotgun (WGS) entry which is preliminary data.</text>
</comment>
<organism evidence="2 3">
    <name type="scientific">Pseudoalteromonas aurantia</name>
    <dbReference type="NCBI Taxonomy" id="43654"/>
    <lineage>
        <taxon>Bacteria</taxon>
        <taxon>Pseudomonadati</taxon>
        <taxon>Pseudomonadota</taxon>
        <taxon>Gammaproteobacteria</taxon>
        <taxon>Alteromonadales</taxon>
        <taxon>Pseudoalteromonadaceae</taxon>
        <taxon>Pseudoalteromonas</taxon>
    </lineage>
</organism>
<sequence>YSYLEQQRGRTEYRKYEVLQAAPFHLTEKWSKLTTIGKAIYYRIENGKELIDTRYYISSAQLSAEELANHVRSHWAVENQLHWVLDVSFREDNCPINRGHAAENFSTFRHVGLNQLKRESTLKASVRRKQRRAAMDTEYLDKVIRA</sequence>
<dbReference type="EMBL" id="PNBW01000192">
    <property type="protein sequence ID" value="TMO69017.1"/>
    <property type="molecule type" value="Genomic_DNA"/>
</dbReference>
<dbReference type="PANTHER" id="PTHR30298:SF0">
    <property type="entry name" value="PROTEIN YBFL-RELATED"/>
    <property type="match status" value="1"/>
</dbReference>
<feature type="domain" description="Transposase IS4-like" evidence="1">
    <location>
        <begin position="33"/>
        <end position="108"/>
    </location>
</feature>
<evidence type="ECO:0000313" key="3">
    <source>
        <dbReference type="Proteomes" id="UP000307164"/>
    </source>
</evidence>
<evidence type="ECO:0000313" key="2">
    <source>
        <dbReference type="EMBL" id="TMO69017.1"/>
    </source>
</evidence>
<accession>A0ABY2VRX3</accession>